<dbReference type="SUPFAM" id="SSF103473">
    <property type="entry name" value="MFS general substrate transporter"/>
    <property type="match status" value="1"/>
</dbReference>
<keyword evidence="1" id="KW-0472">Membrane</keyword>
<name>A0ABY2DDG8_9ACTN</name>
<keyword evidence="1" id="KW-0812">Transmembrane</keyword>
<evidence type="ECO:0000313" key="2">
    <source>
        <dbReference type="EMBL" id="TDB86256.1"/>
    </source>
</evidence>
<dbReference type="Proteomes" id="UP000295626">
    <property type="component" value="Unassembled WGS sequence"/>
</dbReference>
<reference evidence="2 3" key="1">
    <citation type="submission" date="2019-02" db="EMBL/GenBank/DDBJ databases">
        <title>Draft genome sequences of novel Actinobacteria.</title>
        <authorList>
            <person name="Sahin N."/>
            <person name="Ay H."/>
            <person name="Saygin H."/>
        </authorList>
    </citation>
    <scope>NUCLEOTIDE SEQUENCE [LARGE SCALE GENOMIC DNA]</scope>
    <source>
        <strain evidence="2 3">JCM 30529</strain>
    </source>
</reference>
<feature type="transmembrane region" description="Helical" evidence="1">
    <location>
        <begin position="56"/>
        <end position="75"/>
    </location>
</feature>
<evidence type="ECO:0000313" key="3">
    <source>
        <dbReference type="Proteomes" id="UP000295626"/>
    </source>
</evidence>
<feature type="transmembrane region" description="Helical" evidence="1">
    <location>
        <begin position="281"/>
        <end position="298"/>
    </location>
</feature>
<dbReference type="EMBL" id="SMKE01000732">
    <property type="protein sequence ID" value="TDB86256.1"/>
    <property type="molecule type" value="Genomic_DNA"/>
</dbReference>
<feature type="transmembrane region" description="Helical" evidence="1">
    <location>
        <begin position="196"/>
        <end position="214"/>
    </location>
</feature>
<sequence>MHAPPVRSGPPAAPPGAGPLPRQVHAGYALGSLATGAFGTVPGLLLLPYLTDTLGIAAGVAALLVLGPKAWDVLLNPVVGRLSDRTRSRWGARRPYLLVGGLALALCFAAIFAGPFGTGPAAGAYVALAFLATATAFAFFQVPYVAMPAELTGDYAERTRLMTWRIAVLALAILVSGALAPMVVTAGGDGLAGYRWMGLFVAGLIAVGALGAFVGTRSAPTGAVAESEPTLRAQLAVAGQARAFRALLLCFVIQSVGVATILAGVNYFAGHILRDPDTGPTVLFACFVGPALLVMPLWSRVGARLGKLTGLVLASLIFAVGAFALVAAPVLPAVATYAVVALIGCGYAGQQVFALAMLPDCIAYDTARTGRRQAGVFTGLWTAGETLGLALGPGLYGLVLQVSGYVSSSTGPVAQSDPARLGILLGFTVLPALLVGPAVLLLRGYHLTPADVEQAAGHGKGDR</sequence>
<proteinExistence type="predicted"/>
<evidence type="ECO:0000256" key="1">
    <source>
        <dbReference type="SAM" id="Phobius"/>
    </source>
</evidence>
<dbReference type="InterPro" id="IPR036259">
    <property type="entry name" value="MFS_trans_sf"/>
</dbReference>
<feature type="transmembrane region" description="Helical" evidence="1">
    <location>
        <begin position="96"/>
        <end position="116"/>
    </location>
</feature>
<feature type="transmembrane region" description="Helical" evidence="1">
    <location>
        <begin position="28"/>
        <end position="50"/>
    </location>
</feature>
<feature type="transmembrane region" description="Helical" evidence="1">
    <location>
        <begin position="122"/>
        <end position="145"/>
    </location>
</feature>
<dbReference type="Pfam" id="PF13347">
    <property type="entry name" value="MFS_2"/>
    <property type="match status" value="1"/>
</dbReference>
<dbReference type="PANTHER" id="PTHR11328">
    <property type="entry name" value="MAJOR FACILITATOR SUPERFAMILY DOMAIN-CONTAINING PROTEIN"/>
    <property type="match status" value="1"/>
</dbReference>
<feature type="transmembrane region" description="Helical" evidence="1">
    <location>
        <begin position="246"/>
        <end position="269"/>
    </location>
</feature>
<feature type="transmembrane region" description="Helical" evidence="1">
    <location>
        <begin position="379"/>
        <end position="399"/>
    </location>
</feature>
<dbReference type="PANTHER" id="PTHR11328:SF24">
    <property type="entry name" value="MAJOR FACILITATOR SUPERFAMILY (MFS) PROFILE DOMAIN-CONTAINING PROTEIN"/>
    <property type="match status" value="1"/>
</dbReference>
<feature type="transmembrane region" description="Helical" evidence="1">
    <location>
        <begin position="419"/>
        <end position="442"/>
    </location>
</feature>
<comment type="caution">
    <text evidence="2">The sequence shown here is derived from an EMBL/GenBank/DDBJ whole genome shotgun (WGS) entry which is preliminary data.</text>
</comment>
<keyword evidence="3" id="KW-1185">Reference proteome</keyword>
<keyword evidence="1" id="KW-1133">Transmembrane helix</keyword>
<feature type="transmembrane region" description="Helical" evidence="1">
    <location>
        <begin position="337"/>
        <end position="358"/>
    </location>
</feature>
<accession>A0ABY2DDG8</accession>
<dbReference type="InterPro" id="IPR039672">
    <property type="entry name" value="MFS_2"/>
</dbReference>
<protein>
    <submittedName>
        <fullName evidence="2">MFS transporter</fullName>
    </submittedName>
</protein>
<feature type="transmembrane region" description="Helical" evidence="1">
    <location>
        <begin position="310"/>
        <end position="331"/>
    </location>
</feature>
<gene>
    <name evidence="2" type="ORF">E1091_16435</name>
</gene>
<organism evidence="2 3">
    <name type="scientific">Micromonospora fluostatini</name>
    <dbReference type="NCBI Taxonomy" id="1629071"/>
    <lineage>
        <taxon>Bacteria</taxon>
        <taxon>Bacillati</taxon>
        <taxon>Actinomycetota</taxon>
        <taxon>Actinomycetes</taxon>
        <taxon>Micromonosporales</taxon>
        <taxon>Micromonosporaceae</taxon>
        <taxon>Micromonospora</taxon>
    </lineage>
</organism>
<dbReference type="Gene3D" id="1.20.1250.20">
    <property type="entry name" value="MFS general substrate transporter like domains"/>
    <property type="match status" value="2"/>
</dbReference>
<feature type="transmembrane region" description="Helical" evidence="1">
    <location>
        <begin position="166"/>
        <end position="184"/>
    </location>
</feature>